<evidence type="ECO:0000313" key="13">
    <source>
        <dbReference type="EMBL" id="MRW89212.1"/>
    </source>
</evidence>
<proteinExistence type="inferred from homology"/>
<comment type="catalytic activity">
    <reaction evidence="9">
        <text>3-hydroxybenzoate + NADH + O2 + H(+) = 2,5-dihydroxybenzoate + NAD(+) + H2O</text>
        <dbReference type="Rhea" id="RHEA:22692"/>
        <dbReference type="ChEBI" id="CHEBI:15377"/>
        <dbReference type="ChEBI" id="CHEBI:15378"/>
        <dbReference type="ChEBI" id="CHEBI:15379"/>
        <dbReference type="ChEBI" id="CHEBI:16193"/>
        <dbReference type="ChEBI" id="CHEBI:57540"/>
        <dbReference type="ChEBI" id="CHEBI:57945"/>
        <dbReference type="ChEBI" id="CHEBI:58044"/>
        <dbReference type="EC" id="1.14.13.24"/>
    </reaction>
</comment>
<evidence type="ECO:0000256" key="8">
    <source>
        <dbReference type="ARBA" id="ARBA00024018"/>
    </source>
</evidence>
<evidence type="ECO:0000256" key="4">
    <source>
        <dbReference type="ARBA" id="ARBA00022827"/>
    </source>
</evidence>
<evidence type="ECO:0000256" key="11">
    <source>
        <dbReference type="ARBA" id="ARBA00071607"/>
    </source>
</evidence>
<protein>
    <recommendedName>
        <fullName evidence="11">3-hydroxybenzoate 6-hydroxylase</fullName>
        <ecNumber evidence="10">1.14.13.24</ecNumber>
    </recommendedName>
</protein>
<accession>A0A6I2KUQ8</accession>
<evidence type="ECO:0000256" key="2">
    <source>
        <dbReference type="ARBA" id="ARBA00022630"/>
    </source>
</evidence>
<evidence type="ECO:0000256" key="10">
    <source>
        <dbReference type="ARBA" id="ARBA00066995"/>
    </source>
</evidence>
<dbReference type="NCBIfam" id="NF006021">
    <property type="entry name" value="PRK08163.1"/>
    <property type="match status" value="1"/>
</dbReference>
<dbReference type="FunFam" id="3.50.50.60:FF:000131">
    <property type="entry name" value="3-hydroxybenzoate 6-monooxygenase"/>
    <property type="match status" value="1"/>
</dbReference>
<comment type="caution">
    <text evidence="13">The sequence shown here is derived from an EMBL/GenBank/DDBJ whole genome shotgun (WGS) entry which is preliminary data.</text>
</comment>
<comment type="cofactor">
    <cofactor evidence="1">
        <name>FAD</name>
        <dbReference type="ChEBI" id="CHEBI:57692"/>
    </cofactor>
</comment>
<dbReference type="PANTHER" id="PTHR13789">
    <property type="entry name" value="MONOOXYGENASE"/>
    <property type="match status" value="1"/>
</dbReference>
<dbReference type="GO" id="GO:0071949">
    <property type="term" value="F:FAD binding"/>
    <property type="evidence" value="ECO:0007669"/>
    <property type="project" value="InterPro"/>
</dbReference>
<sequence length="398" mass="44164">MKTDRKLPSVLIAGAGIGGMAAALALSRLGIAVTVLEQATQLGEIGAGLQLGPNAFAALDALGVGEAVRNRAVFTERLVMMDAVDCQEVGTFEVGEPFRQRFNNPYAVIHRADIHTAILEQVRHDHIELVTNCHIDQVAQDDQGVTITDRQGRVFKADYLIGCDGVKSVVRDHIVGDAVRVSGHVVYRAVIPADVMPEQLRWNAPVVWAGPNCHLVHYPLRSGDQYNLVVTFHSRDAEVWDVRDGSKEEVLSYFTGIAPLPRKLLEAPQTWRRWSTADRNPVENWTKGRMTLLGDAAHPMLQYLAQGACMALEDAVTLGEAIRHCDFDMEAAFALYQKSRIARTARVVLSAREMGRLYHAAGVERLVRNDLWRGRSADGFYNALEWLYGWTKDRCLAI</sequence>
<keyword evidence="5 13" id="KW-0560">Oxidoreductase</keyword>
<dbReference type="Pfam" id="PF01494">
    <property type="entry name" value="FAD_binding_3"/>
    <property type="match status" value="1"/>
</dbReference>
<dbReference type="Proteomes" id="UP000433309">
    <property type="component" value="Unassembled WGS sequence"/>
</dbReference>
<evidence type="ECO:0000259" key="12">
    <source>
        <dbReference type="Pfam" id="PF01494"/>
    </source>
</evidence>
<keyword evidence="3" id="KW-0058">Aromatic hydrocarbons catabolism</keyword>
<keyword evidence="7 13" id="KW-0503">Monooxygenase</keyword>
<dbReference type="EMBL" id="WKJK01000002">
    <property type="protein sequence ID" value="MRW89212.1"/>
    <property type="molecule type" value="Genomic_DNA"/>
</dbReference>
<dbReference type="InterPro" id="IPR002938">
    <property type="entry name" value="FAD-bd"/>
</dbReference>
<feature type="domain" description="FAD-binding" evidence="12">
    <location>
        <begin position="9"/>
        <end position="322"/>
    </location>
</feature>
<dbReference type="GO" id="GO:0018669">
    <property type="term" value="F:3-hydroxybenzoate 6-monooxygenase activity"/>
    <property type="evidence" value="ECO:0007669"/>
    <property type="project" value="UniProtKB-EC"/>
</dbReference>
<comment type="similarity">
    <text evidence="8">Belongs to the 3-hydroxybenzoate 6-hydroxylase family.</text>
</comment>
<evidence type="ECO:0000313" key="14">
    <source>
        <dbReference type="Proteomes" id="UP000433309"/>
    </source>
</evidence>
<evidence type="ECO:0000256" key="9">
    <source>
        <dbReference type="ARBA" id="ARBA00050623"/>
    </source>
</evidence>
<keyword evidence="4" id="KW-0274">FAD</keyword>
<dbReference type="RefSeq" id="WP_154373476.1">
    <property type="nucleotide sequence ID" value="NZ_WKJK01000002.1"/>
</dbReference>
<keyword evidence="14" id="KW-1185">Reference proteome</keyword>
<gene>
    <name evidence="13" type="ORF">GJ699_04370</name>
</gene>
<evidence type="ECO:0000256" key="7">
    <source>
        <dbReference type="ARBA" id="ARBA00023033"/>
    </source>
</evidence>
<keyword evidence="2" id="KW-0285">Flavoprotein</keyword>
<dbReference type="SUPFAM" id="SSF54373">
    <property type="entry name" value="FAD-linked reductases, C-terminal domain"/>
    <property type="match status" value="1"/>
</dbReference>
<dbReference type="SUPFAM" id="SSF51905">
    <property type="entry name" value="FAD/NAD(P)-binding domain"/>
    <property type="match status" value="1"/>
</dbReference>
<evidence type="ECO:0000256" key="3">
    <source>
        <dbReference type="ARBA" id="ARBA00022797"/>
    </source>
</evidence>
<organism evidence="13 14">
    <name type="scientific">Duganella guangzhouensis</name>
    <dbReference type="NCBI Taxonomy" id="2666084"/>
    <lineage>
        <taxon>Bacteria</taxon>
        <taxon>Pseudomonadati</taxon>
        <taxon>Pseudomonadota</taxon>
        <taxon>Betaproteobacteria</taxon>
        <taxon>Burkholderiales</taxon>
        <taxon>Oxalobacteraceae</taxon>
        <taxon>Telluria group</taxon>
        <taxon>Duganella</taxon>
    </lineage>
</organism>
<evidence type="ECO:0000256" key="1">
    <source>
        <dbReference type="ARBA" id="ARBA00001974"/>
    </source>
</evidence>
<dbReference type="PRINTS" id="PR00420">
    <property type="entry name" value="RNGMNOXGNASE"/>
</dbReference>
<dbReference type="InterPro" id="IPR050493">
    <property type="entry name" value="FAD-dep_Monooxygenase_BioMet"/>
</dbReference>
<dbReference type="PANTHER" id="PTHR13789:SF318">
    <property type="entry name" value="GERANYLGERANYL DIPHOSPHATE REDUCTASE"/>
    <property type="match status" value="1"/>
</dbReference>
<evidence type="ECO:0000256" key="6">
    <source>
        <dbReference type="ARBA" id="ARBA00023027"/>
    </source>
</evidence>
<keyword evidence="6" id="KW-0520">NAD</keyword>
<dbReference type="EC" id="1.14.13.24" evidence="10"/>
<reference evidence="13 14" key="1">
    <citation type="submission" date="2019-11" db="EMBL/GenBank/DDBJ databases">
        <title>Novel species isolated from a subtropical stream in China.</title>
        <authorList>
            <person name="Lu H."/>
        </authorList>
    </citation>
    <scope>NUCLEOTIDE SEQUENCE [LARGE SCALE GENOMIC DNA]</scope>
    <source>
        <strain evidence="13 14">FT80W</strain>
    </source>
</reference>
<dbReference type="InterPro" id="IPR036188">
    <property type="entry name" value="FAD/NAD-bd_sf"/>
</dbReference>
<name>A0A6I2KUQ8_9BURK</name>
<evidence type="ECO:0000256" key="5">
    <source>
        <dbReference type="ARBA" id="ARBA00023002"/>
    </source>
</evidence>
<dbReference type="AlphaFoldDB" id="A0A6I2KUQ8"/>
<dbReference type="Gene3D" id="3.50.50.60">
    <property type="entry name" value="FAD/NAD(P)-binding domain"/>
    <property type="match status" value="1"/>
</dbReference>